<proteinExistence type="inferred from homology"/>
<dbReference type="GO" id="GO:0016226">
    <property type="term" value="P:iron-sulfur cluster assembly"/>
    <property type="evidence" value="ECO:0007669"/>
    <property type="project" value="InterPro"/>
</dbReference>
<evidence type="ECO:0000256" key="1">
    <source>
        <dbReference type="ARBA" id="ARBA00006420"/>
    </source>
</evidence>
<accession>A0A0B7IKC3</accession>
<dbReference type="InterPro" id="IPR034904">
    <property type="entry name" value="FSCA_dom_sf"/>
</dbReference>
<name>A0A0B7IKC3_9FLAO</name>
<evidence type="ECO:0000259" key="2">
    <source>
        <dbReference type="SMART" id="SM00932"/>
    </source>
</evidence>
<evidence type="ECO:0000313" key="4">
    <source>
        <dbReference type="Proteomes" id="UP000038200"/>
    </source>
</evidence>
<dbReference type="EMBL" id="CDOL01000146">
    <property type="protein sequence ID" value="CEN52306.1"/>
    <property type="molecule type" value="Genomic_DNA"/>
</dbReference>
<dbReference type="SUPFAM" id="SSF117916">
    <property type="entry name" value="Fe-S cluster assembly (FSCA) domain-like"/>
    <property type="match status" value="1"/>
</dbReference>
<dbReference type="PANTHER" id="PTHR11178">
    <property type="entry name" value="IRON-SULFUR CLUSTER SCAFFOLD PROTEIN NFU-RELATED"/>
    <property type="match status" value="1"/>
</dbReference>
<dbReference type="Gene3D" id="3.30.1370.70">
    <property type="entry name" value="Scaffold protein Nfu/NifU, N-terminal domain"/>
    <property type="match status" value="2"/>
</dbReference>
<dbReference type="InterPro" id="IPR014824">
    <property type="entry name" value="Nfu/NifU_N"/>
</dbReference>
<dbReference type="SUPFAM" id="SSF110836">
    <property type="entry name" value="Hypothetical protein SAV1430"/>
    <property type="match status" value="2"/>
</dbReference>
<dbReference type="GO" id="GO:0051536">
    <property type="term" value="F:iron-sulfur cluster binding"/>
    <property type="evidence" value="ECO:0007669"/>
    <property type="project" value="InterPro"/>
</dbReference>
<reference evidence="3 4" key="1">
    <citation type="submission" date="2015-01" db="EMBL/GenBank/DDBJ databases">
        <authorList>
            <person name="Xiang T."/>
            <person name="Song Y."/>
            <person name="Huang L."/>
            <person name="Wang B."/>
            <person name="Wu P."/>
        </authorList>
    </citation>
    <scope>NUCLEOTIDE SEQUENCE [LARGE SCALE GENOMIC DNA]</scope>
    <source>
        <strain evidence="3 4">CcD93</strain>
    </source>
</reference>
<dbReference type="STRING" id="1848903.CCAND38_430027"/>
<protein>
    <submittedName>
        <fullName evidence="3">NifU-like protein</fullName>
    </submittedName>
</protein>
<evidence type="ECO:0000313" key="3">
    <source>
        <dbReference type="EMBL" id="CEN52306.1"/>
    </source>
</evidence>
<dbReference type="PANTHER" id="PTHR11178:SF1">
    <property type="entry name" value="NFU1 IRON-SULFUR CLUSTER SCAFFOLD HOMOLOG, MITOCHONDRIAL"/>
    <property type="match status" value="1"/>
</dbReference>
<organism evidence="3 4">
    <name type="scientific">Capnocytophaga canis</name>
    <dbReference type="NCBI Taxonomy" id="1848903"/>
    <lineage>
        <taxon>Bacteria</taxon>
        <taxon>Pseudomonadati</taxon>
        <taxon>Bacteroidota</taxon>
        <taxon>Flavobacteriia</taxon>
        <taxon>Flavobacteriales</taxon>
        <taxon>Flavobacteriaceae</taxon>
        <taxon>Capnocytophaga</taxon>
    </lineage>
</organism>
<dbReference type="Pfam" id="PF08712">
    <property type="entry name" value="Nfu_N"/>
    <property type="match status" value="2"/>
</dbReference>
<feature type="domain" description="Scaffold protein Nfu/NifU N-terminal" evidence="2">
    <location>
        <begin position="118"/>
        <end position="203"/>
    </location>
</feature>
<dbReference type="SMART" id="SM00932">
    <property type="entry name" value="Nfu_N"/>
    <property type="match status" value="2"/>
</dbReference>
<dbReference type="Gene3D" id="3.30.300.130">
    <property type="entry name" value="Fe-S cluster assembly (FSCA)"/>
    <property type="match status" value="1"/>
</dbReference>
<dbReference type="InterPro" id="IPR001075">
    <property type="entry name" value="NIF_FeS_clus_asmbl_NifU_C"/>
</dbReference>
<dbReference type="Proteomes" id="UP000038200">
    <property type="component" value="Unassembled WGS sequence"/>
</dbReference>
<dbReference type="Pfam" id="PF01106">
    <property type="entry name" value="NifU"/>
    <property type="match status" value="1"/>
</dbReference>
<dbReference type="InterPro" id="IPR036498">
    <property type="entry name" value="Nfu/NifU_N_sf"/>
</dbReference>
<dbReference type="AlphaFoldDB" id="A0A0B7IKC3"/>
<feature type="domain" description="Scaffold protein Nfu/NifU N-terminal" evidence="2">
    <location>
        <begin position="16"/>
        <end position="101"/>
    </location>
</feature>
<sequence>MDSFAKKNRTMSEVTISIQPTSNPEIIKLEASKILVKGSYEFNNIDEAKNSPLAQQLFYLPFIKTVYISSNFIALKRYPIVEWADVQEELAEQISVYINSGNELITTEQPLKKLPITVYAESTPNPTVMKFVVNKQIVPVVLEYKNVTQTQNAPLAKALFDFPFVKEVFFDENYISITKDESVKWFEITMELREFIRTYLADGNKVVLDKETKKEQVTNEKQIEKSPLVTDITSQKIVALLDEYVKPAVASDGGNIQFVSYNKETHQVEVILQGACSGCPSSTMTLKNGIENLLQDQLQNSEIRVIAING</sequence>
<dbReference type="GO" id="GO:0005506">
    <property type="term" value="F:iron ion binding"/>
    <property type="evidence" value="ECO:0007669"/>
    <property type="project" value="InterPro"/>
</dbReference>
<gene>
    <name evidence="3" type="ORF">CCAND93_230014</name>
</gene>
<comment type="similarity">
    <text evidence="1">Belongs to the NifU family.</text>
</comment>